<name>A0A9P6CTD3_9AGAR</name>
<keyword evidence="4" id="KW-1185">Reference proteome</keyword>
<keyword evidence="1" id="KW-0067">ATP-binding</keyword>
<dbReference type="OrthoDB" id="432234at2759"/>
<dbReference type="GO" id="GO:0043139">
    <property type="term" value="F:5'-3' DNA helicase activity"/>
    <property type="evidence" value="ECO:0007669"/>
    <property type="project" value="UniProtKB-EC"/>
</dbReference>
<dbReference type="GO" id="GO:0005524">
    <property type="term" value="F:ATP binding"/>
    <property type="evidence" value="ECO:0007669"/>
    <property type="project" value="UniProtKB-KW"/>
</dbReference>
<keyword evidence="1" id="KW-0233">DNA recombination</keyword>
<dbReference type="EMBL" id="MU155237">
    <property type="protein sequence ID" value="KAF9478297.1"/>
    <property type="molecule type" value="Genomic_DNA"/>
</dbReference>
<comment type="catalytic activity">
    <reaction evidence="1">
        <text>ATP + H2O = ADP + phosphate + H(+)</text>
        <dbReference type="Rhea" id="RHEA:13065"/>
        <dbReference type="ChEBI" id="CHEBI:15377"/>
        <dbReference type="ChEBI" id="CHEBI:15378"/>
        <dbReference type="ChEBI" id="CHEBI:30616"/>
        <dbReference type="ChEBI" id="CHEBI:43474"/>
        <dbReference type="ChEBI" id="CHEBI:456216"/>
        <dbReference type="EC" id="5.6.2.3"/>
    </reaction>
</comment>
<gene>
    <name evidence="3" type="ORF">BDN70DRAFT_772967</name>
</gene>
<dbReference type="EC" id="5.6.2.3" evidence="1"/>
<comment type="similarity">
    <text evidence="1">Belongs to the helicase family.</text>
</comment>
<dbReference type="InterPro" id="IPR010285">
    <property type="entry name" value="DNA_helicase_pif1-like_DEAD"/>
</dbReference>
<reference evidence="3" key="1">
    <citation type="submission" date="2020-11" db="EMBL/GenBank/DDBJ databases">
        <authorList>
            <consortium name="DOE Joint Genome Institute"/>
            <person name="Ahrendt S."/>
            <person name="Riley R."/>
            <person name="Andreopoulos W."/>
            <person name="Labutti K."/>
            <person name="Pangilinan J."/>
            <person name="Ruiz-Duenas F.J."/>
            <person name="Barrasa J.M."/>
            <person name="Sanchez-Garcia M."/>
            <person name="Camarero S."/>
            <person name="Miyauchi S."/>
            <person name="Serrano A."/>
            <person name="Linde D."/>
            <person name="Babiker R."/>
            <person name="Drula E."/>
            <person name="Ayuso-Fernandez I."/>
            <person name="Pacheco R."/>
            <person name="Padilla G."/>
            <person name="Ferreira P."/>
            <person name="Barriuso J."/>
            <person name="Kellner H."/>
            <person name="Castanera R."/>
            <person name="Alfaro M."/>
            <person name="Ramirez L."/>
            <person name="Pisabarro A.G."/>
            <person name="Kuo A."/>
            <person name="Tritt A."/>
            <person name="Lipzen A."/>
            <person name="He G."/>
            <person name="Yan M."/>
            <person name="Ng V."/>
            <person name="Cullen D."/>
            <person name="Martin F."/>
            <person name="Rosso M.-N."/>
            <person name="Henrissat B."/>
            <person name="Hibbett D."/>
            <person name="Martinez A.T."/>
            <person name="Grigoriev I.V."/>
        </authorList>
    </citation>
    <scope>NUCLEOTIDE SEQUENCE</scope>
    <source>
        <strain evidence="3">CIRM-BRFM 674</strain>
    </source>
</reference>
<dbReference type="GO" id="GO:0016787">
    <property type="term" value="F:hydrolase activity"/>
    <property type="evidence" value="ECO:0007669"/>
    <property type="project" value="UniProtKB-KW"/>
</dbReference>
<evidence type="ECO:0000313" key="3">
    <source>
        <dbReference type="EMBL" id="KAF9478297.1"/>
    </source>
</evidence>
<sequence>MIGCNFMARIHEALCIAKENNLPFGGIHIIFAGDFAQLPPVQDTRLYSRIDCKGKATFTGQHKVFGKLLWLTVNQVVILTQIMRQVSDDCKPFVSMLSRLRTGNCTADDYNMLNSQIVSQNPIDSTDTAWANSPVVVSNNDTKDALNEQMTKEFAAKTGQEFHYYYAKD</sequence>
<comment type="caution">
    <text evidence="3">The sequence shown here is derived from an EMBL/GenBank/DDBJ whole genome shotgun (WGS) entry which is preliminary data.</text>
</comment>
<dbReference type="Gene3D" id="3.40.50.300">
    <property type="entry name" value="P-loop containing nucleotide triphosphate hydrolases"/>
    <property type="match status" value="1"/>
</dbReference>
<protein>
    <recommendedName>
        <fullName evidence="1">ATP-dependent DNA helicase</fullName>
        <ecNumber evidence="1">5.6.2.3</ecNumber>
    </recommendedName>
</protein>
<feature type="domain" description="DNA helicase Pif1-like DEAD-box helicase" evidence="2">
    <location>
        <begin position="17"/>
        <end position="108"/>
    </location>
</feature>
<dbReference type="SUPFAM" id="SSF52540">
    <property type="entry name" value="P-loop containing nucleoside triphosphate hydrolases"/>
    <property type="match status" value="1"/>
</dbReference>
<dbReference type="InterPro" id="IPR051055">
    <property type="entry name" value="PIF1_helicase"/>
</dbReference>
<feature type="non-terminal residue" evidence="3">
    <location>
        <position position="169"/>
    </location>
</feature>
<accession>A0A9P6CTD3</accession>
<keyword evidence="1" id="KW-0547">Nucleotide-binding</keyword>
<keyword evidence="1" id="KW-0378">Hydrolase</keyword>
<organism evidence="3 4">
    <name type="scientific">Pholiota conissans</name>
    <dbReference type="NCBI Taxonomy" id="109636"/>
    <lineage>
        <taxon>Eukaryota</taxon>
        <taxon>Fungi</taxon>
        <taxon>Dikarya</taxon>
        <taxon>Basidiomycota</taxon>
        <taxon>Agaricomycotina</taxon>
        <taxon>Agaricomycetes</taxon>
        <taxon>Agaricomycetidae</taxon>
        <taxon>Agaricales</taxon>
        <taxon>Agaricineae</taxon>
        <taxon>Strophariaceae</taxon>
        <taxon>Pholiota</taxon>
    </lineage>
</organism>
<dbReference type="InterPro" id="IPR027417">
    <property type="entry name" value="P-loop_NTPase"/>
</dbReference>
<dbReference type="GO" id="GO:0000723">
    <property type="term" value="P:telomere maintenance"/>
    <property type="evidence" value="ECO:0007669"/>
    <property type="project" value="InterPro"/>
</dbReference>
<dbReference type="GO" id="GO:0006281">
    <property type="term" value="P:DNA repair"/>
    <property type="evidence" value="ECO:0007669"/>
    <property type="project" value="UniProtKB-KW"/>
</dbReference>
<dbReference type="PANTHER" id="PTHR47642">
    <property type="entry name" value="ATP-DEPENDENT DNA HELICASE"/>
    <property type="match status" value="1"/>
</dbReference>
<dbReference type="GO" id="GO:0006310">
    <property type="term" value="P:DNA recombination"/>
    <property type="evidence" value="ECO:0007669"/>
    <property type="project" value="UniProtKB-KW"/>
</dbReference>
<evidence type="ECO:0000256" key="1">
    <source>
        <dbReference type="RuleBase" id="RU363044"/>
    </source>
</evidence>
<comment type="cofactor">
    <cofactor evidence="1">
        <name>Mg(2+)</name>
        <dbReference type="ChEBI" id="CHEBI:18420"/>
    </cofactor>
</comment>
<keyword evidence="1" id="KW-0234">DNA repair</keyword>
<evidence type="ECO:0000313" key="4">
    <source>
        <dbReference type="Proteomes" id="UP000807469"/>
    </source>
</evidence>
<proteinExistence type="inferred from homology"/>
<keyword evidence="1" id="KW-0347">Helicase</keyword>
<dbReference type="Proteomes" id="UP000807469">
    <property type="component" value="Unassembled WGS sequence"/>
</dbReference>
<dbReference type="AlphaFoldDB" id="A0A9P6CTD3"/>
<keyword evidence="1" id="KW-0227">DNA damage</keyword>
<dbReference type="Pfam" id="PF05970">
    <property type="entry name" value="PIF1"/>
    <property type="match status" value="1"/>
</dbReference>
<evidence type="ECO:0000259" key="2">
    <source>
        <dbReference type="Pfam" id="PF05970"/>
    </source>
</evidence>